<dbReference type="InterPro" id="IPR053189">
    <property type="entry name" value="Clp_protease_adapter_ClpF"/>
</dbReference>
<dbReference type="PANTHER" id="PTHR48439">
    <property type="entry name" value="HEMIMETHYLATED DNA-BINDING DOMAIN-CONTAINING PROTEIN"/>
    <property type="match status" value="1"/>
</dbReference>
<dbReference type="InterPro" id="IPR036623">
    <property type="entry name" value="Hemimethylated_DNA-bd_sf"/>
</dbReference>
<organism evidence="2">
    <name type="scientific">marine metagenome</name>
    <dbReference type="NCBI Taxonomy" id="408172"/>
    <lineage>
        <taxon>unclassified sequences</taxon>
        <taxon>metagenomes</taxon>
        <taxon>ecological metagenomes</taxon>
    </lineage>
</organism>
<reference evidence="2" key="1">
    <citation type="submission" date="2018-05" db="EMBL/GenBank/DDBJ databases">
        <authorList>
            <person name="Lanie J.A."/>
            <person name="Ng W.-L."/>
            <person name="Kazmierczak K.M."/>
            <person name="Andrzejewski T.M."/>
            <person name="Davidsen T.M."/>
            <person name="Wayne K.J."/>
            <person name="Tettelin H."/>
            <person name="Glass J.I."/>
            <person name="Rusch D."/>
            <person name="Podicherti R."/>
            <person name="Tsui H.-C.T."/>
            <person name="Winkler M.E."/>
        </authorList>
    </citation>
    <scope>NUCLEOTIDE SEQUENCE</scope>
</reference>
<dbReference type="Pfam" id="PF08755">
    <property type="entry name" value="YccV-like"/>
    <property type="match status" value="1"/>
</dbReference>
<evidence type="ECO:0000259" key="1">
    <source>
        <dbReference type="SMART" id="SM00992"/>
    </source>
</evidence>
<dbReference type="NCBIfam" id="TIGR02097">
    <property type="entry name" value="yccV"/>
    <property type="match status" value="1"/>
</dbReference>
<sequence length="102" mass="12003">MDITCKYSVGQIIHHLRFDYRGVIVDVDATFQGTEEWYQEMAKSKPPRDKPWYHVLVDQSFTMTYVAERNLEADPSPKPINHPLVDQYFSRFEKGSYQVEVS</sequence>
<accession>A0A381ZQ06</accession>
<dbReference type="PANTHER" id="PTHR48439:SF1">
    <property type="entry name" value="HEMIMETHYLATED DNA-BINDING DOMAIN-CONTAINING PROTEIN"/>
    <property type="match status" value="1"/>
</dbReference>
<dbReference type="InterPro" id="IPR011722">
    <property type="entry name" value="Hemimethylated_DNA-bd_dom"/>
</dbReference>
<gene>
    <name evidence="2" type="ORF">METZ01_LOCUS144180</name>
</gene>
<protein>
    <recommendedName>
        <fullName evidence="1">Hemimethylated DNA-binding domain-containing protein</fullName>
    </recommendedName>
</protein>
<dbReference type="Gene3D" id="2.30.30.390">
    <property type="entry name" value="Hemimethylated DNA-binding domain"/>
    <property type="match status" value="1"/>
</dbReference>
<dbReference type="GO" id="GO:0003677">
    <property type="term" value="F:DNA binding"/>
    <property type="evidence" value="ECO:0007669"/>
    <property type="project" value="InterPro"/>
</dbReference>
<feature type="domain" description="Hemimethylated DNA-binding" evidence="1">
    <location>
        <begin position="4"/>
        <end position="100"/>
    </location>
</feature>
<dbReference type="EMBL" id="UINC01022200">
    <property type="protein sequence ID" value="SVA91326.1"/>
    <property type="molecule type" value="Genomic_DNA"/>
</dbReference>
<dbReference type="SMART" id="SM00992">
    <property type="entry name" value="YccV-like"/>
    <property type="match status" value="1"/>
</dbReference>
<proteinExistence type="predicted"/>
<name>A0A381ZQ06_9ZZZZ</name>
<evidence type="ECO:0000313" key="2">
    <source>
        <dbReference type="EMBL" id="SVA91326.1"/>
    </source>
</evidence>
<dbReference type="SUPFAM" id="SSF141255">
    <property type="entry name" value="YccV-like"/>
    <property type="match status" value="1"/>
</dbReference>
<dbReference type="AlphaFoldDB" id="A0A381ZQ06"/>